<dbReference type="InterPro" id="IPR019546">
    <property type="entry name" value="TAT_signal_bac_arc"/>
</dbReference>
<dbReference type="NCBIfam" id="TIGR01409">
    <property type="entry name" value="TAT_signal_seq"/>
    <property type="match status" value="1"/>
</dbReference>
<sequence length="39" mass="3892">MDHGGWRSFVRAAGTVGAACGCSNPQPVTAPEAYSATPA</sequence>
<dbReference type="EMBL" id="SMSJ01000070">
    <property type="protein sequence ID" value="TDH59348.1"/>
    <property type="molecule type" value="Genomic_DNA"/>
</dbReference>
<accession>A0A4R5Q9Y5</accession>
<name>A0A4R5Q9Y5_9PROT</name>
<protein>
    <submittedName>
        <fullName evidence="1">Twin-arginine translocation signal domain-containing protein</fullName>
    </submittedName>
</protein>
<gene>
    <name evidence="1" type="ORF">E2C06_27910</name>
</gene>
<evidence type="ECO:0000313" key="1">
    <source>
        <dbReference type="EMBL" id="TDH59348.1"/>
    </source>
</evidence>
<reference evidence="1 2" key="1">
    <citation type="journal article" date="2016" name="J. Microbiol.">
        <title>Dankookia rubra gen. nov., sp. nov., an alphaproteobacterium isolated from sediment of a shallow stream.</title>
        <authorList>
            <person name="Kim W.H."/>
            <person name="Kim D.H."/>
            <person name="Kang K."/>
            <person name="Ahn T.Y."/>
        </authorList>
    </citation>
    <scope>NUCLEOTIDE SEQUENCE [LARGE SCALE GENOMIC DNA]</scope>
    <source>
        <strain evidence="1 2">JCM30602</strain>
    </source>
</reference>
<organism evidence="1 2">
    <name type="scientific">Dankookia rubra</name>
    <dbReference type="NCBI Taxonomy" id="1442381"/>
    <lineage>
        <taxon>Bacteria</taxon>
        <taxon>Pseudomonadati</taxon>
        <taxon>Pseudomonadota</taxon>
        <taxon>Alphaproteobacteria</taxon>
        <taxon>Acetobacterales</taxon>
        <taxon>Roseomonadaceae</taxon>
        <taxon>Dankookia</taxon>
    </lineage>
</organism>
<dbReference type="Proteomes" id="UP000295096">
    <property type="component" value="Unassembled WGS sequence"/>
</dbReference>
<proteinExistence type="predicted"/>
<evidence type="ECO:0000313" key="2">
    <source>
        <dbReference type="Proteomes" id="UP000295096"/>
    </source>
</evidence>
<keyword evidence="2" id="KW-1185">Reference proteome</keyword>
<comment type="caution">
    <text evidence="1">The sequence shown here is derived from an EMBL/GenBank/DDBJ whole genome shotgun (WGS) entry which is preliminary data.</text>
</comment>
<dbReference type="AlphaFoldDB" id="A0A4R5Q9Y5"/>
<dbReference type="PROSITE" id="PS51257">
    <property type="entry name" value="PROKAR_LIPOPROTEIN"/>
    <property type="match status" value="1"/>
</dbReference>